<accession>A0AAD9NWJ8</accession>
<dbReference type="EMBL" id="JAODUO010000295">
    <property type="protein sequence ID" value="KAK2183794.1"/>
    <property type="molecule type" value="Genomic_DNA"/>
</dbReference>
<dbReference type="InterPro" id="IPR040192">
    <property type="entry name" value="CUEDC1"/>
</dbReference>
<dbReference type="PANTHER" id="PTHR13467:SF3">
    <property type="entry name" value="CUE DOMAIN-CONTAINING PROTEIN 1"/>
    <property type="match status" value="1"/>
</dbReference>
<dbReference type="SUPFAM" id="SSF46934">
    <property type="entry name" value="UBA-like"/>
    <property type="match status" value="1"/>
</dbReference>
<dbReference type="AlphaFoldDB" id="A0AAD9NWJ8"/>
<gene>
    <name evidence="3" type="ORF">NP493_289g02004</name>
</gene>
<dbReference type="InterPro" id="IPR003892">
    <property type="entry name" value="CUE"/>
</dbReference>
<dbReference type="GO" id="GO:0043130">
    <property type="term" value="F:ubiquitin binding"/>
    <property type="evidence" value="ECO:0007669"/>
    <property type="project" value="InterPro"/>
</dbReference>
<feature type="region of interest" description="Disordered" evidence="1">
    <location>
        <begin position="180"/>
        <end position="208"/>
    </location>
</feature>
<dbReference type="Gene3D" id="1.10.8.10">
    <property type="entry name" value="DNA helicase RuvA subunit, C-terminal domain"/>
    <property type="match status" value="1"/>
</dbReference>
<dbReference type="Proteomes" id="UP001209878">
    <property type="component" value="Unassembled WGS sequence"/>
</dbReference>
<evidence type="ECO:0000259" key="2">
    <source>
        <dbReference type="PROSITE" id="PS51140"/>
    </source>
</evidence>
<dbReference type="SMART" id="SM00546">
    <property type="entry name" value="CUE"/>
    <property type="match status" value="1"/>
</dbReference>
<proteinExistence type="predicted"/>
<evidence type="ECO:0000256" key="1">
    <source>
        <dbReference type="SAM" id="MobiDB-lite"/>
    </source>
</evidence>
<evidence type="ECO:0000313" key="3">
    <source>
        <dbReference type="EMBL" id="KAK2183794.1"/>
    </source>
</evidence>
<dbReference type="Pfam" id="PF02845">
    <property type="entry name" value="CUE"/>
    <property type="match status" value="1"/>
</dbReference>
<organism evidence="3 4">
    <name type="scientific">Ridgeia piscesae</name>
    <name type="common">Tubeworm</name>
    <dbReference type="NCBI Taxonomy" id="27915"/>
    <lineage>
        <taxon>Eukaryota</taxon>
        <taxon>Metazoa</taxon>
        <taxon>Spiralia</taxon>
        <taxon>Lophotrochozoa</taxon>
        <taxon>Annelida</taxon>
        <taxon>Polychaeta</taxon>
        <taxon>Sedentaria</taxon>
        <taxon>Canalipalpata</taxon>
        <taxon>Sabellida</taxon>
        <taxon>Siboglinidae</taxon>
        <taxon>Ridgeia</taxon>
    </lineage>
</organism>
<dbReference type="PANTHER" id="PTHR13467">
    <property type="entry name" value="CUE DOMAIN CONTAINING PROTEIN 1"/>
    <property type="match status" value="1"/>
</dbReference>
<feature type="compositionally biased region" description="Basic residues" evidence="1">
    <location>
        <begin position="252"/>
        <end position="262"/>
    </location>
</feature>
<evidence type="ECO:0000313" key="4">
    <source>
        <dbReference type="Proteomes" id="UP001209878"/>
    </source>
</evidence>
<dbReference type="PROSITE" id="PS51140">
    <property type="entry name" value="CUE"/>
    <property type="match status" value="1"/>
</dbReference>
<dbReference type="InterPro" id="IPR040195">
    <property type="entry name" value="CUE_CUED1"/>
</dbReference>
<dbReference type="CDD" id="cd14366">
    <property type="entry name" value="CUE_CUED1"/>
    <property type="match status" value="1"/>
</dbReference>
<feature type="region of interest" description="Disordered" evidence="1">
    <location>
        <begin position="83"/>
        <end position="136"/>
    </location>
</feature>
<sequence>MTSYGTPPAHQLDFYQAMADFKVMFPDMDEEIIEAVLRANNGGVDATIDQLLTMSVDTSDDTHVHSVGGDTFNYKMFNDDTIPPELLDSTSSSDEGIPPPTYKNYMQSSNISPAVKSPTYPPPLSKPPGGAKTSPNLLDLSLQEFLLPVAPPPPLQNPDLFMDATPLSTSFHDADLASLGPAPKAPVPVKKSPLPRDTPHMQDLPAKKLYRRWKPPMLGRLPDDFLRLDLTPGDQICTPELSSYHVSPPKSCRSKSPRKHRSTPGSSRLMEHSSERVMSSSMLQRRLAENDLERSCARDSSERLQYLEDERLALMLQNAEFLEELRMDEDFMKMLERDRMNATAFEPAVQLDPRRPAANQLEGYGDHDSELVIGAFPFDRDAPPGQKDEHTEFRQQLKHMGRASRKKFVDVARKFFQRKKKLKPTYPSPVLDWQAQREGYNQLDNNDGHYH</sequence>
<reference evidence="3" key="1">
    <citation type="journal article" date="2023" name="Mol. Biol. Evol.">
        <title>Third-Generation Sequencing Reveals the Adaptive Role of the Epigenome in Three Deep-Sea Polychaetes.</title>
        <authorList>
            <person name="Perez M."/>
            <person name="Aroh O."/>
            <person name="Sun Y."/>
            <person name="Lan Y."/>
            <person name="Juniper S.K."/>
            <person name="Young C.R."/>
            <person name="Angers B."/>
            <person name="Qian P.Y."/>
        </authorList>
    </citation>
    <scope>NUCLEOTIDE SEQUENCE</scope>
    <source>
        <strain evidence="3">R07B-5</strain>
    </source>
</reference>
<feature type="domain" description="CUE" evidence="2">
    <location>
        <begin position="13"/>
        <end position="56"/>
    </location>
</feature>
<name>A0AAD9NWJ8_RIDPI</name>
<feature type="region of interest" description="Disordered" evidence="1">
    <location>
        <begin position="237"/>
        <end position="276"/>
    </location>
</feature>
<keyword evidence="4" id="KW-1185">Reference proteome</keyword>
<protein>
    <recommendedName>
        <fullName evidence="2">CUE domain-containing protein</fullName>
    </recommendedName>
</protein>
<dbReference type="InterPro" id="IPR009060">
    <property type="entry name" value="UBA-like_sf"/>
</dbReference>
<comment type="caution">
    <text evidence="3">The sequence shown here is derived from an EMBL/GenBank/DDBJ whole genome shotgun (WGS) entry which is preliminary data.</text>
</comment>